<keyword evidence="2" id="KW-1185">Reference proteome</keyword>
<evidence type="ECO:0000313" key="2">
    <source>
        <dbReference type="Proteomes" id="UP000289200"/>
    </source>
</evidence>
<accession>A0A447CS23</accession>
<comment type="caution">
    <text evidence="1">The sequence shown here is derived from an EMBL/GenBank/DDBJ whole genome shotgun (WGS) entry which is preliminary data.</text>
</comment>
<reference evidence="2" key="1">
    <citation type="submission" date="2018-10" db="EMBL/GenBank/DDBJ databases">
        <authorList>
            <person name="Peiro R."/>
            <person name="Begona"/>
            <person name="Cbmso G."/>
            <person name="Lopez M."/>
            <person name="Gonzalez S."/>
            <person name="Sacristan E."/>
            <person name="Castillo E."/>
        </authorList>
    </citation>
    <scope>NUCLEOTIDE SEQUENCE [LARGE SCALE GENOMIC DNA]</scope>
</reference>
<name>A0A447CS23_9BRAD</name>
<dbReference type="EMBL" id="UWOC01000081">
    <property type="protein sequence ID" value="VCU07999.1"/>
    <property type="molecule type" value="Genomic_DNA"/>
</dbReference>
<dbReference type="AlphaFoldDB" id="A0A447CS23"/>
<sequence>MGLLQGGMARAQQRLLEPLSPCNREIFKKLLSTLVDANNQYSRTALKAM</sequence>
<evidence type="ECO:0000313" key="1">
    <source>
        <dbReference type="EMBL" id="VCU07999.1"/>
    </source>
</evidence>
<proteinExistence type="predicted"/>
<protein>
    <submittedName>
        <fullName evidence="1">Uncharacterized protein</fullName>
    </submittedName>
</protein>
<organism evidence="1 2">
    <name type="scientific">Rhodoplanes serenus</name>
    <dbReference type="NCBI Taxonomy" id="200615"/>
    <lineage>
        <taxon>Bacteria</taxon>
        <taxon>Pseudomonadati</taxon>
        <taxon>Pseudomonadota</taxon>
        <taxon>Alphaproteobacteria</taxon>
        <taxon>Hyphomicrobiales</taxon>
        <taxon>Nitrobacteraceae</taxon>
        <taxon>Rhodoplanes</taxon>
    </lineage>
</organism>
<dbReference type="Proteomes" id="UP000289200">
    <property type="component" value="Unassembled WGS sequence"/>
</dbReference>
<gene>
    <name evidence="1" type="ORF">RHODGE_RHODGE_01069</name>
</gene>